<evidence type="ECO:0000256" key="1">
    <source>
        <dbReference type="SAM" id="Phobius"/>
    </source>
</evidence>
<dbReference type="Proteomes" id="UP000176241">
    <property type="component" value="Unassembled WGS sequence"/>
</dbReference>
<evidence type="ECO:0000313" key="5">
    <source>
        <dbReference type="Proteomes" id="UP000176241"/>
    </source>
</evidence>
<evidence type="ECO:0000259" key="2">
    <source>
        <dbReference type="Pfam" id="PF11258"/>
    </source>
</evidence>
<dbReference type="Gene3D" id="3.50.90.10">
    <property type="entry name" value="YerB-like"/>
    <property type="match status" value="1"/>
</dbReference>
<dbReference type="InterPro" id="IPR035328">
    <property type="entry name" value="DUF3048_C"/>
</dbReference>
<evidence type="ECO:0000259" key="3">
    <source>
        <dbReference type="Pfam" id="PF17479"/>
    </source>
</evidence>
<name>A0A1G1XVP8_9BACT</name>
<keyword evidence="1" id="KW-0812">Transmembrane</keyword>
<organism evidence="4 5">
    <name type="scientific">Candidatus Buchananbacteria bacterium RIFCSPHIGHO2_01_FULL_39_8</name>
    <dbReference type="NCBI Taxonomy" id="1797533"/>
    <lineage>
        <taxon>Bacteria</taxon>
        <taxon>Candidatus Buchananiibacteriota</taxon>
    </lineage>
</organism>
<gene>
    <name evidence="4" type="ORF">A2731_02755</name>
</gene>
<dbReference type="InterPro" id="IPR021416">
    <property type="entry name" value="DUF3048_N"/>
</dbReference>
<evidence type="ECO:0000313" key="4">
    <source>
        <dbReference type="EMBL" id="OGY44155.1"/>
    </source>
</evidence>
<dbReference type="Pfam" id="PF11258">
    <property type="entry name" value="DUF3048"/>
    <property type="match status" value="1"/>
</dbReference>
<keyword evidence="1" id="KW-0472">Membrane</keyword>
<protein>
    <recommendedName>
        <fullName evidence="6">DUF3048 domain-containing protein</fullName>
    </recommendedName>
</protein>
<dbReference type="AlphaFoldDB" id="A0A1G1XVP8"/>
<proteinExistence type="predicted"/>
<dbReference type="InterPro" id="IPR023158">
    <property type="entry name" value="YerB-like_sf"/>
</dbReference>
<feature type="domain" description="DUF3048" evidence="2">
    <location>
        <begin position="63"/>
        <end position="194"/>
    </location>
</feature>
<comment type="caution">
    <text evidence="4">The sequence shown here is derived from an EMBL/GenBank/DDBJ whole genome shotgun (WGS) entry which is preliminary data.</text>
</comment>
<sequence length="341" mass="39388">MKNIKLLKTALLVITALLFLVSFIIILIFYLLPVPLDWRSNIIHQKGDWAYRLLDGQLVPIDKTELKPVAVMLENHYESRPISGLEEASIIYEVVVEGDITRFLAIFDGSLSAKKIGPVRSVRPFFVELAEEWNSVLFHAGGSQDAMYKLTYSPVYNINEISSDGIYFWRDPVRGMPHNLYTSANLIERAIVAKEIDTKADFLPWQFKNDENQESRIKNQGNENIEIDFSGNPLYQVEYKYNPESNDYTRYLASKVHKTDRGIILKAKNIVVQYVNFDIIDDYGRLNVDVKNGGTAEIYQDGKKIEGSWVKDENKRTHFYNQEGQEVRFNRGTIWIELVFD</sequence>
<feature type="transmembrane region" description="Helical" evidence="1">
    <location>
        <begin position="12"/>
        <end position="32"/>
    </location>
</feature>
<dbReference type="STRING" id="1797533.A2731_02755"/>
<dbReference type="SUPFAM" id="SSF159774">
    <property type="entry name" value="YerB-like"/>
    <property type="match status" value="1"/>
</dbReference>
<keyword evidence="1" id="KW-1133">Transmembrane helix</keyword>
<dbReference type="Pfam" id="PF17479">
    <property type="entry name" value="DUF3048_C"/>
    <property type="match status" value="1"/>
</dbReference>
<evidence type="ECO:0008006" key="6">
    <source>
        <dbReference type="Google" id="ProtNLM"/>
    </source>
</evidence>
<reference evidence="4 5" key="1">
    <citation type="journal article" date="2016" name="Nat. Commun.">
        <title>Thousands of microbial genomes shed light on interconnected biogeochemical processes in an aquifer system.</title>
        <authorList>
            <person name="Anantharaman K."/>
            <person name="Brown C.T."/>
            <person name="Hug L.A."/>
            <person name="Sharon I."/>
            <person name="Castelle C.J."/>
            <person name="Probst A.J."/>
            <person name="Thomas B.C."/>
            <person name="Singh A."/>
            <person name="Wilkins M.J."/>
            <person name="Karaoz U."/>
            <person name="Brodie E.L."/>
            <person name="Williams K.H."/>
            <person name="Hubbard S.S."/>
            <person name="Banfield J.F."/>
        </authorList>
    </citation>
    <scope>NUCLEOTIDE SEQUENCE [LARGE SCALE GENOMIC DNA]</scope>
</reference>
<accession>A0A1G1XVP8</accession>
<feature type="domain" description="DUF3048" evidence="3">
    <location>
        <begin position="226"/>
        <end position="336"/>
    </location>
</feature>
<dbReference type="EMBL" id="MHIC01000033">
    <property type="protein sequence ID" value="OGY44155.1"/>
    <property type="molecule type" value="Genomic_DNA"/>
</dbReference>